<sequence>MTPVSESTNPSNNDPLGVPAESMIWQVNLATFALTASWRTPGGGSVPLTIFHDISFGDLDFTGDLNAFSNDFGDAAEPVSLTLLPNPK</sequence>
<reference evidence="1 2" key="1">
    <citation type="journal article" date="2016" name="Mol. Biol. Evol.">
        <title>Comparative Genomics of Early-Diverging Mushroom-Forming Fungi Provides Insights into the Origins of Lignocellulose Decay Capabilities.</title>
        <authorList>
            <person name="Nagy L.G."/>
            <person name="Riley R."/>
            <person name="Tritt A."/>
            <person name="Adam C."/>
            <person name="Daum C."/>
            <person name="Floudas D."/>
            <person name="Sun H."/>
            <person name="Yadav J.S."/>
            <person name="Pangilinan J."/>
            <person name="Larsson K.H."/>
            <person name="Matsuura K."/>
            <person name="Barry K."/>
            <person name="Labutti K."/>
            <person name="Kuo R."/>
            <person name="Ohm R.A."/>
            <person name="Bhattacharya S.S."/>
            <person name="Shirouzu T."/>
            <person name="Yoshinaga Y."/>
            <person name="Martin F.M."/>
            <person name="Grigoriev I.V."/>
            <person name="Hibbett D.S."/>
        </authorList>
    </citation>
    <scope>NUCLEOTIDE SEQUENCE [LARGE SCALE GENOMIC DNA]</scope>
    <source>
        <strain evidence="1 2">HHB9708</strain>
    </source>
</reference>
<dbReference type="OrthoDB" id="4584900at2759"/>
<keyword evidence="2" id="KW-1185">Reference proteome</keyword>
<proteinExistence type="predicted"/>
<organism evidence="1 2">
    <name type="scientific">Sistotremastrum niveocremeum HHB9708</name>
    <dbReference type="NCBI Taxonomy" id="1314777"/>
    <lineage>
        <taxon>Eukaryota</taxon>
        <taxon>Fungi</taxon>
        <taxon>Dikarya</taxon>
        <taxon>Basidiomycota</taxon>
        <taxon>Agaricomycotina</taxon>
        <taxon>Agaricomycetes</taxon>
        <taxon>Sistotremastrales</taxon>
        <taxon>Sistotremastraceae</taxon>
        <taxon>Sertulicium</taxon>
        <taxon>Sertulicium niveocremeum</taxon>
    </lineage>
</organism>
<evidence type="ECO:0000313" key="2">
    <source>
        <dbReference type="Proteomes" id="UP000076722"/>
    </source>
</evidence>
<accession>A0A164X9U4</accession>
<dbReference type="Proteomes" id="UP000076722">
    <property type="component" value="Unassembled WGS sequence"/>
</dbReference>
<name>A0A164X9U4_9AGAM</name>
<evidence type="ECO:0000313" key="1">
    <source>
        <dbReference type="EMBL" id="KZS95762.1"/>
    </source>
</evidence>
<dbReference type="AlphaFoldDB" id="A0A164X9U4"/>
<dbReference type="EMBL" id="KV419400">
    <property type="protein sequence ID" value="KZS95762.1"/>
    <property type="molecule type" value="Genomic_DNA"/>
</dbReference>
<gene>
    <name evidence="1" type="ORF">SISNIDRAFT_451380</name>
</gene>
<protein>
    <submittedName>
        <fullName evidence="1">Uncharacterized protein</fullName>
    </submittedName>
</protein>